<keyword evidence="2" id="KW-0489">Methyltransferase</keyword>
<dbReference type="CDD" id="cd02440">
    <property type="entry name" value="AdoMet_MTases"/>
    <property type="match status" value="1"/>
</dbReference>
<feature type="domain" description="CheR-type methyltransferase" evidence="1">
    <location>
        <begin position="19"/>
        <end position="284"/>
    </location>
</feature>
<dbReference type="GO" id="GO:0032259">
    <property type="term" value="P:methylation"/>
    <property type="evidence" value="ECO:0007669"/>
    <property type="project" value="UniProtKB-KW"/>
</dbReference>
<dbReference type="Gene3D" id="3.40.50.150">
    <property type="entry name" value="Vaccinia Virus protein VP39"/>
    <property type="match status" value="1"/>
</dbReference>
<evidence type="ECO:0000313" key="2">
    <source>
        <dbReference type="EMBL" id="SHJ51422.1"/>
    </source>
</evidence>
<dbReference type="GO" id="GO:0008757">
    <property type="term" value="F:S-adenosylmethionine-dependent methyltransferase activity"/>
    <property type="evidence" value="ECO:0007669"/>
    <property type="project" value="InterPro"/>
</dbReference>
<dbReference type="Pfam" id="PF01739">
    <property type="entry name" value="CheR"/>
    <property type="match status" value="1"/>
</dbReference>
<dbReference type="PROSITE" id="PS50123">
    <property type="entry name" value="CHER"/>
    <property type="match status" value="1"/>
</dbReference>
<name>A0A1M6JXN2_MALRU</name>
<dbReference type="AlphaFoldDB" id="A0A1M6JXN2"/>
<dbReference type="SUPFAM" id="SSF53335">
    <property type="entry name" value="S-adenosyl-L-methionine-dependent methyltransferases"/>
    <property type="match status" value="1"/>
</dbReference>
<dbReference type="InterPro" id="IPR000780">
    <property type="entry name" value="CheR_MeTrfase"/>
</dbReference>
<sequence length="299" mass="34760">MTTSAEEHKSPFVGGDVPDEAYRQISEVLREQQNFILDGYKDLCIKRRIAARIRAVGESCAEGYVEKLAASEKEQRQLLTALSIHVSHFFRNPSTFRMLEKKVLPELLRRAVQQKSKLRIWSVGCANGEEPYSLALLCKKMKIEAEQMSIIATDLSPEALQRAKRGCYEANRLRELSEEQLESFFTVRQQQYCLHEEIRRLVRFFRHDILSDQPFYRADLILCRNVLIYFSREQQQRILQILAAALPEGGYLVLGRAETLVSSCRELFRCIDPAERVYQRLKKEEQLLPTSLVQQLQNF</sequence>
<dbReference type="PRINTS" id="PR00996">
    <property type="entry name" value="CHERMTFRASE"/>
</dbReference>
<dbReference type="InterPro" id="IPR029063">
    <property type="entry name" value="SAM-dependent_MTases_sf"/>
</dbReference>
<dbReference type="PANTHER" id="PTHR24422">
    <property type="entry name" value="CHEMOTAXIS PROTEIN METHYLTRANSFERASE"/>
    <property type="match status" value="1"/>
</dbReference>
<dbReference type="STRING" id="1122189.SAMN02745165_02556"/>
<protein>
    <submittedName>
        <fullName evidence="2">MCP methyltransferase, CheR-type</fullName>
    </submittedName>
</protein>
<dbReference type="InterPro" id="IPR050903">
    <property type="entry name" value="Bact_Chemotaxis_MeTrfase"/>
</dbReference>
<evidence type="ECO:0000259" key="1">
    <source>
        <dbReference type="PROSITE" id="PS50123"/>
    </source>
</evidence>
<dbReference type="PANTHER" id="PTHR24422:SF10">
    <property type="entry name" value="CHEMOTAXIS PROTEIN METHYLTRANSFERASE 2"/>
    <property type="match status" value="1"/>
</dbReference>
<keyword evidence="3" id="KW-1185">Reference proteome</keyword>
<dbReference type="Proteomes" id="UP000184171">
    <property type="component" value="Unassembled WGS sequence"/>
</dbReference>
<keyword evidence="2" id="KW-0808">Transferase</keyword>
<evidence type="ECO:0000313" key="3">
    <source>
        <dbReference type="Proteomes" id="UP000184171"/>
    </source>
</evidence>
<gene>
    <name evidence="2" type="ORF">SAMN02745165_02556</name>
</gene>
<reference evidence="2 3" key="1">
    <citation type="submission" date="2016-11" db="EMBL/GenBank/DDBJ databases">
        <authorList>
            <person name="Jaros S."/>
            <person name="Januszkiewicz K."/>
            <person name="Wedrychowicz H."/>
        </authorList>
    </citation>
    <scope>NUCLEOTIDE SEQUENCE [LARGE SCALE GENOMIC DNA]</scope>
    <source>
        <strain evidence="2 3">DSM 5091</strain>
    </source>
</reference>
<dbReference type="SMART" id="SM00138">
    <property type="entry name" value="MeTrc"/>
    <property type="match status" value="1"/>
</dbReference>
<dbReference type="OrthoDB" id="9786165at2"/>
<organism evidence="2 3">
    <name type="scientific">Malonomonas rubra DSM 5091</name>
    <dbReference type="NCBI Taxonomy" id="1122189"/>
    <lineage>
        <taxon>Bacteria</taxon>
        <taxon>Pseudomonadati</taxon>
        <taxon>Thermodesulfobacteriota</taxon>
        <taxon>Desulfuromonadia</taxon>
        <taxon>Desulfuromonadales</taxon>
        <taxon>Geopsychrobacteraceae</taxon>
        <taxon>Malonomonas</taxon>
    </lineage>
</organism>
<dbReference type="InterPro" id="IPR022642">
    <property type="entry name" value="CheR_C"/>
</dbReference>
<dbReference type="EMBL" id="FQZT01000009">
    <property type="protein sequence ID" value="SHJ51422.1"/>
    <property type="molecule type" value="Genomic_DNA"/>
</dbReference>
<dbReference type="SUPFAM" id="SSF47757">
    <property type="entry name" value="Chemotaxis receptor methyltransferase CheR, N-terminal domain"/>
    <property type="match status" value="1"/>
</dbReference>
<dbReference type="RefSeq" id="WP_072909181.1">
    <property type="nucleotide sequence ID" value="NZ_FQZT01000009.1"/>
</dbReference>
<proteinExistence type="predicted"/>
<accession>A0A1M6JXN2</accession>